<dbReference type="SUPFAM" id="SSF103473">
    <property type="entry name" value="MFS general substrate transporter"/>
    <property type="match status" value="1"/>
</dbReference>
<dbReference type="InterPro" id="IPR036259">
    <property type="entry name" value="MFS_trans_sf"/>
</dbReference>
<dbReference type="PANTHER" id="PTHR43791:SF65">
    <property type="entry name" value="MAJOR FACILITATOR SUPERFAMILY (MFS) PROFILE DOMAIN-CONTAINING PROTEIN-RELATED"/>
    <property type="match status" value="1"/>
</dbReference>
<evidence type="ECO:0000313" key="7">
    <source>
        <dbReference type="EMBL" id="KAF7313504.1"/>
    </source>
</evidence>
<keyword evidence="8" id="KW-1185">Reference proteome</keyword>
<dbReference type="AlphaFoldDB" id="A0A8H6TA03"/>
<organism evidence="7 8">
    <name type="scientific">Mycena chlorophos</name>
    <name type="common">Agaric fungus</name>
    <name type="synonym">Agaricus chlorophos</name>
    <dbReference type="NCBI Taxonomy" id="658473"/>
    <lineage>
        <taxon>Eukaryota</taxon>
        <taxon>Fungi</taxon>
        <taxon>Dikarya</taxon>
        <taxon>Basidiomycota</taxon>
        <taxon>Agaricomycotina</taxon>
        <taxon>Agaricomycetes</taxon>
        <taxon>Agaricomycetidae</taxon>
        <taxon>Agaricales</taxon>
        <taxon>Marasmiineae</taxon>
        <taxon>Mycenaceae</taxon>
        <taxon>Mycena</taxon>
    </lineage>
</organism>
<evidence type="ECO:0000256" key="6">
    <source>
        <dbReference type="SAM" id="Phobius"/>
    </source>
</evidence>
<feature type="transmembrane region" description="Helical" evidence="6">
    <location>
        <begin position="166"/>
        <end position="189"/>
    </location>
</feature>
<dbReference type="EMBL" id="JACAZE010000006">
    <property type="protein sequence ID" value="KAF7313504.1"/>
    <property type="molecule type" value="Genomic_DNA"/>
</dbReference>
<keyword evidence="5 6" id="KW-0472">Membrane</keyword>
<dbReference type="Gene3D" id="1.20.1250.20">
    <property type="entry name" value="MFS general substrate transporter like domains"/>
    <property type="match status" value="1"/>
</dbReference>
<feature type="transmembrane region" description="Helical" evidence="6">
    <location>
        <begin position="471"/>
        <end position="492"/>
    </location>
</feature>
<evidence type="ECO:0000313" key="8">
    <source>
        <dbReference type="Proteomes" id="UP000613580"/>
    </source>
</evidence>
<dbReference type="GO" id="GO:0016020">
    <property type="term" value="C:membrane"/>
    <property type="evidence" value="ECO:0007669"/>
    <property type="project" value="UniProtKB-SubCell"/>
</dbReference>
<gene>
    <name evidence="7" type="ORF">HMN09_00506300</name>
</gene>
<sequence>MSLRKSLEDADEKYVGQTTGDWTQTQTTTSTEPLYFVKDLAYTEEEERAVVRILDTRLYPVVLLTTFVLNMDRTNISNAISDNLASDLGFTLTTVNTATAIYSVFFSLFCFTGAVMAKITGPARWIPILMFAWGWVTLSHALITVREFPLLPIGISIRSKDRAGYLTVRVFIAITEGGVIPATLIYLGGFYKGTELTTRLAGFWGVQSIASAVSGLMASGLLQLAGRGGLEGWKWLFVVDGIITVVGSVFFFLYLPRSITKTEGGIRGLKPWFTERQLQIAVTRLIRDDQSKEEYEKRATLQDFIDAAKDVGLWGHLIITTAVLTPTNPLGTYLPSIIKTFKFNVFVSNALTAPPYILQCFISVTLIRHSGQVGERGFHGAFSSAWQMVGWILLRVIPDHTPRGAKYFCALFLAAWPYSHPLNIGWMSENTGNIGRRTVASGAIIFAANIYGVWASQIYQADDAPFYKKGNSANIAVAGFTLIMWIVQKYYYIHLNRKRERAYAALSEEEKILEQSLVREKGNQSLLFRFTT</sequence>
<comment type="subcellular location">
    <subcellularLocation>
        <location evidence="1">Membrane</location>
        <topology evidence="1">Multi-pass membrane protein</topology>
    </subcellularLocation>
</comment>
<reference evidence="7" key="1">
    <citation type="submission" date="2020-05" db="EMBL/GenBank/DDBJ databases">
        <title>Mycena genomes resolve the evolution of fungal bioluminescence.</title>
        <authorList>
            <person name="Tsai I.J."/>
        </authorList>
    </citation>
    <scope>NUCLEOTIDE SEQUENCE</scope>
    <source>
        <strain evidence="7">110903Hualien_Pintung</strain>
    </source>
</reference>
<feature type="transmembrane region" description="Helical" evidence="6">
    <location>
        <begin position="235"/>
        <end position="255"/>
    </location>
</feature>
<keyword evidence="3 6" id="KW-0812">Transmembrane</keyword>
<comment type="caution">
    <text evidence="7">The sequence shown here is derived from an EMBL/GenBank/DDBJ whole genome shotgun (WGS) entry which is preliminary data.</text>
</comment>
<feature type="transmembrane region" description="Helical" evidence="6">
    <location>
        <begin position="125"/>
        <end position="145"/>
    </location>
</feature>
<feature type="transmembrane region" description="Helical" evidence="6">
    <location>
        <begin position="201"/>
        <end position="223"/>
    </location>
</feature>
<evidence type="ECO:0000256" key="5">
    <source>
        <dbReference type="ARBA" id="ARBA00023136"/>
    </source>
</evidence>
<protein>
    <submittedName>
        <fullName evidence="7">MFS general substrate transporter</fullName>
    </submittedName>
</protein>
<dbReference type="Proteomes" id="UP000613580">
    <property type="component" value="Unassembled WGS sequence"/>
</dbReference>
<keyword evidence="2" id="KW-0813">Transport</keyword>
<evidence type="ECO:0000256" key="4">
    <source>
        <dbReference type="ARBA" id="ARBA00022989"/>
    </source>
</evidence>
<accession>A0A8H6TA03</accession>
<name>A0A8H6TA03_MYCCL</name>
<dbReference type="PANTHER" id="PTHR43791">
    <property type="entry name" value="PERMEASE-RELATED"/>
    <property type="match status" value="1"/>
</dbReference>
<feature type="transmembrane region" description="Helical" evidence="6">
    <location>
        <begin position="438"/>
        <end position="459"/>
    </location>
</feature>
<dbReference type="InterPro" id="IPR011701">
    <property type="entry name" value="MFS"/>
</dbReference>
<proteinExistence type="predicted"/>
<evidence type="ECO:0000256" key="3">
    <source>
        <dbReference type="ARBA" id="ARBA00022692"/>
    </source>
</evidence>
<dbReference type="Pfam" id="PF07690">
    <property type="entry name" value="MFS_1"/>
    <property type="match status" value="1"/>
</dbReference>
<evidence type="ECO:0000256" key="1">
    <source>
        <dbReference type="ARBA" id="ARBA00004141"/>
    </source>
</evidence>
<keyword evidence="4 6" id="KW-1133">Transmembrane helix</keyword>
<dbReference type="GO" id="GO:0022857">
    <property type="term" value="F:transmembrane transporter activity"/>
    <property type="evidence" value="ECO:0007669"/>
    <property type="project" value="InterPro"/>
</dbReference>
<evidence type="ECO:0000256" key="2">
    <source>
        <dbReference type="ARBA" id="ARBA00022448"/>
    </source>
</evidence>
<dbReference type="OrthoDB" id="2985014at2759"/>